<accession>S8CMT0</accession>
<dbReference type="GO" id="GO:0098542">
    <property type="term" value="P:defense response to other organism"/>
    <property type="evidence" value="ECO:0007669"/>
    <property type="project" value="TreeGrafter"/>
</dbReference>
<evidence type="ECO:0000256" key="1">
    <source>
        <dbReference type="ARBA" id="ARBA00002074"/>
    </source>
</evidence>
<gene>
    <name evidence="13" type="ORF">M569_08671</name>
</gene>
<evidence type="ECO:0000313" key="14">
    <source>
        <dbReference type="Proteomes" id="UP000015453"/>
    </source>
</evidence>
<dbReference type="OrthoDB" id="37484at2759"/>
<reference evidence="13 14" key="1">
    <citation type="journal article" date="2013" name="BMC Genomics">
        <title>The miniature genome of a carnivorous plant Genlisea aurea contains a low number of genes and short non-coding sequences.</title>
        <authorList>
            <person name="Leushkin E.V."/>
            <person name="Sutormin R.A."/>
            <person name="Nabieva E.R."/>
            <person name="Penin A.A."/>
            <person name="Kondrashov A.S."/>
            <person name="Logacheva M.D."/>
        </authorList>
    </citation>
    <scope>NUCLEOTIDE SEQUENCE [LARGE SCALE GENOMIC DNA]</scope>
</reference>
<comment type="subcellular location">
    <subcellularLocation>
        <location evidence="2">Cytoplasm</location>
    </subcellularLocation>
</comment>
<comment type="caution">
    <text evidence="13">The sequence shown here is derived from an EMBL/GenBank/DDBJ whole genome shotgun (WGS) entry which is preliminary data.</text>
</comment>
<comment type="similarity">
    <text evidence="3">Belongs to the disease resistance NB-LRR family.</text>
</comment>
<dbReference type="Gene3D" id="1.20.5.4130">
    <property type="match status" value="1"/>
</dbReference>
<dbReference type="Gene3D" id="1.10.10.10">
    <property type="entry name" value="Winged helix-like DNA-binding domain superfamily/Winged helix DNA-binding domain"/>
    <property type="match status" value="1"/>
</dbReference>
<dbReference type="AlphaFoldDB" id="S8CMT0"/>
<dbReference type="SUPFAM" id="SSF52058">
    <property type="entry name" value="L domain-like"/>
    <property type="match status" value="1"/>
</dbReference>
<keyword evidence="4" id="KW-0963">Cytoplasm</keyword>
<keyword evidence="14" id="KW-1185">Reference proteome</keyword>
<dbReference type="Gene3D" id="1.10.8.430">
    <property type="entry name" value="Helical domain of apoptotic protease-activating factors"/>
    <property type="match status" value="1"/>
</dbReference>
<evidence type="ECO:0000256" key="8">
    <source>
        <dbReference type="ARBA" id="ARBA00022741"/>
    </source>
</evidence>
<sequence length="1019" mass="116842">MAVGEYASLISLIQDLDQIERLRNHGRIDFDAEMLQNLRVTLRSLVSSLEETNSQKLTDEIEALIKQISPPVVEVEFIIGRFVVDQFSGAIFSEIAPSLSQVLNGVIQKFEFIDRGLKKLMSENDAMRTADPDYSDSVAIEDVQIEWDDQLKWAIDKLTSHEKSRQVISIFAKPGVDMTTFARSLYNHPGIQNRFYKWMCWCTISEKYNVKEVLQVILGESCSGEASELGMKVHHKLHKRRYFVVMDDVQEIKAWEKIIIHLPDSGNCSRILVTTRNLDVANASSSDKTNVCALGYSRRLYALKKIDACRNENEETGKDVAELEPVRANVRFENFNHTTSKVVRFENKVDEVISHMGYKSRGSHEHVIPIVGMGGIGKTTFAQLVFNHPQVERQFDVRLCCTVSKNMDLRVILEDLEGSTSSSLEIHTTRLYQKLRRRKYLIVLDDVWDVSAWHMLRSCIPKNGGNGSTILVTTRSSQVSEECRSSEFFCRLDPWDDNQSWCLLREKIFGEDDCPVELEEIGKKIAKACGGLPLSLVAIAGVLSKSKMTASSWEVILKNMKSTGSVDEHRHLKVLSMSYYALPMHLKPCFLHFRNFYEDAKIRVSVLLREWIVEGYVQPAPNKTIQEIADEYFCDLVGSNLVLIRRRNSLGKIKECSVHDLVLEMCIQESAKETFPSIPRFMMPWFKENKTCFMCFKYVQNGEFEKVCLTHVDGAISSSVTDILVCNQCKKYPSLEKFVLVNFLDKKYPTTLRAVDLKSDLNEVEVLPPTMLYFWNLQVLILNLEPAELVESDVQFLSAIWDMPQLRYVDIGRVPLPSPPKANSSCTVLSELQKLSAFDLVLSDELIERIPNTEILKLRHSHYLDCSDLCLHLLAQFPKLESLRIDDFYDFYDFEMYTNLQVFKLVNVWDSKTRKWIMMPGFEFPSLKALVIRTTELEFWSVAECSFPVLESLVLEDAENLEIPIGFAQLDCLNEIHLNRCGGRTLASSLEVKKEHPYGSDLKLYFDGKLQREYFDDDD</sequence>
<evidence type="ECO:0000256" key="9">
    <source>
        <dbReference type="ARBA" id="ARBA00022821"/>
    </source>
</evidence>
<comment type="function">
    <text evidence="1">Confers resistance to late blight (Phytophthora infestans) races carrying the avirulence gene Avr1. Resistance proteins guard the plant against pathogens that contain an appropriate avirulence protein via an indirect interaction with this avirulence protein. That triggers a defense system including the hypersensitive response, which restricts the pathogen growth.</text>
</comment>
<dbReference type="InterPro" id="IPR058922">
    <property type="entry name" value="WHD_DRP"/>
</dbReference>
<evidence type="ECO:0000259" key="11">
    <source>
        <dbReference type="Pfam" id="PF00931"/>
    </source>
</evidence>
<feature type="domain" description="NB-ARC" evidence="11">
    <location>
        <begin position="151"/>
        <end position="287"/>
    </location>
</feature>
<keyword evidence="5" id="KW-0433">Leucine-rich repeat</keyword>
<dbReference type="FunFam" id="1.10.10.10:FF:000322">
    <property type="entry name" value="Probable disease resistance protein At1g63360"/>
    <property type="match status" value="1"/>
</dbReference>
<evidence type="ECO:0000259" key="12">
    <source>
        <dbReference type="Pfam" id="PF23559"/>
    </source>
</evidence>
<name>S8CMT0_9LAMI</name>
<evidence type="ECO:0000256" key="4">
    <source>
        <dbReference type="ARBA" id="ARBA00022490"/>
    </source>
</evidence>
<evidence type="ECO:0000313" key="13">
    <source>
        <dbReference type="EMBL" id="EPS66106.1"/>
    </source>
</evidence>
<proteinExistence type="inferred from homology"/>
<dbReference type="InterPro" id="IPR027417">
    <property type="entry name" value="P-loop_NTPase"/>
</dbReference>
<organism evidence="13 14">
    <name type="scientific">Genlisea aurea</name>
    <dbReference type="NCBI Taxonomy" id="192259"/>
    <lineage>
        <taxon>Eukaryota</taxon>
        <taxon>Viridiplantae</taxon>
        <taxon>Streptophyta</taxon>
        <taxon>Embryophyta</taxon>
        <taxon>Tracheophyta</taxon>
        <taxon>Spermatophyta</taxon>
        <taxon>Magnoliopsida</taxon>
        <taxon>eudicotyledons</taxon>
        <taxon>Gunneridae</taxon>
        <taxon>Pentapetalae</taxon>
        <taxon>asterids</taxon>
        <taxon>lamiids</taxon>
        <taxon>Lamiales</taxon>
        <taxon>Lentibulariaceae</taxon>
        <taxon>Genlisea</taxon>
    </lineage>
</organism>
<keyword evidence="7" id="KW-0677">Repeat</keyword>
<dbReference type="InterPro" id="IPR044974">
    <property type="entry name" value="Disease_R_plants"/>
</dbReference>
<evidence type="ECO:0000256" key="6">
    <source>
        <dbReference type="ARBA" id="ARBA00022667"/>
    </source>
</evidence>
<dbReference type="InterPro" id="IPR042197">
    <property type="entry name" value="Apaf_helical"/>
</dbReference>
<dbReference type="GO" id="GO:0005524">
    <property type="term" value="F:ATP binding"/>
    <property type="evidence" value="ECO:0007669"/>
    <property type="project" value="UniProtKB-KW"/>
</dbReference>
<keyword evidence="6" id="KW-0381">Hypersensitive response</keyword>
<dbReference type="Gene3D" id="3.80.10.10">
    <property type="entry name" value="Ribonuclease Inhibitor"/>
    <property type="match status" value="1"/>
</dbReference>
<dbReference type="EMBL" id="AUSU01003867">
    <property type="protein sequence ID" value="EPS66106.1"/>
    <property type="molecule type" value="Genomic_DNA"/>
</dbReference>
<evidence type="ECO:0000256" key="7">
    <source>
        <dbReference type="ARBA" id="ARBA00022737"/>
    </source>
</evidence>
<dbReference type="GO" id="GO:0043531">
    <property type="term" value="F:ADP binding"/>
    <property type="evidence" value="ECO:0007669"/>
    <property type="project" value="InterPro"/>
</dbReference>
<dbReference type="PRINTS" id="PR00364">
    <property type="entry name" value="DISEASERSIST"/>
</dbReference>
<keyword evidence="8" id="KW-0547">Nucleotide-binding</keyword>
<evidence type="ECO:0000256" key="10">
    <source>
        <dbReference type="ARBA" id="ARBA00022840"/>
    </source>
</evidence>
<protein>
    <recommendedName>
        <fullName evidence="15">NB-ARC domain-containing protein</fullName>
    </recommendedName>
</protein>
<evidence type="ECO:0008006" key="15">
    <source>
        <dbReference type="Google" id="ProtNLM"/>
    </source>
</evidence>
<feature type="domain" description="Disease resistance protein winged helix" evidence="12">
    <location>
        <begin position="596"/>
        <end position="665"/>
    </location>
</feature>
<dbReference type="Pfam" id="PF00931">
    <property type="entry name" value="NB-ARC"/>
    <property type="match status" value="2"/>
</dbReference>
<feature type="domain" description="NB-ARC" evidence="11">
    <location>
        <begin position="346"/>
        <end position="512"/>
    </location>
</feature>
<dbReference type="Proteomes" id="UP000015453">
    <property type="component" value="Unassembled WGS sequence"/>
</dbReference>
<evidence type="ECO:0000256" key="2">
    <source>
        <dbReference type="ARBA" id="ARBA00004496"/>
    </source>
</evidence>
<dbReference type="Gene3D" id="3.40.50.300">
    <property type="entry name" value="P-loop containing nucleotide triphosphate hydrolases"/>
    <property type="match status" value="2"/>
</dbReference>
<evidence type="ECO:0000256" key="5">
    <source>
        <dbReference type="ARBA" id="ARBA00022614"/>
    </source>
</evidence>
<evidence type="ECO:0000256" key="3">
    <source>
        <dbReference type="ARBA" id="ARBA00008894"/>
    </source>
</evidence>
<dbReference type="InterPro" id="IPR032675">
    <property type="entry name" value="LRR_dom_sf"/>
</dbReference>
<dbReference type="InterPro" id="IPR036388">
    <property type="entry name" value="WH-like_DNA-bd_sf"/>
</dbReference>
<dbReference type="PANTHER" id="PTHR23155:SF1152">
    <property type="entry name" value="AAA+ ATPASE DOMAIN-CONTAINING PROTEIN"/>
    <property type="match status" value="1"/>
</dbReference>
<keyword evidence="9" id="KW-0611">Plant defense</keyword>
<dbReference type="Pfam" id="PF23559">
    <property type="entry name" value="WHD_DRP"/>
    <property type="match status" value="1"/>
</dbReference>
<dbReference type="PANTHER" id="PTHR23155">
    <property type="entry name" value="DISEASE RESISTANCE PROTEIN RP"/>
    <property type="match status" value="1"/>
</dbReference>
<dbReference type="SUPFAM" id="SSF52540">
    <property type="entry name" value="P-loop containing nucleoside triphosphate hydrolases"/>
    <property type="match status" value="2"/>
</dbReference>
<dbReference type="InterPro" id="IPR002182">
    <property type="entry name" value="NB-ARC"/>
</dbReference>
<keyword evidence="10" id="KW-0067">ATP-binding</keyword>